<comment type="caution">
    <text evidence="2">The sequence shown here is derived from an EMBL/GenBank/DDBJ whole genome shotgun (WGS) entry which is preliminary data.</text>
</comment>
<keyword evidence="3" id="KW-1185">Reference proteome</keyword>
<evidence type="ECO:0000313" key="2">
    <source>
        <dbReference type="EMBL" id="MCU4751794.1"/>
    </source>
</evidence>
<accession>A0AAP3E712</accession>
<keyword evidence="1" id="KW-1133">Transmembrane helix</keyword>
<organism evidence="2 3">
    <name type="scientific">Natronosalvus hydrolyticus</name>
    <dbReference type="NCBI Taxonomy" id="2979988"/>
    <lineage>
        <taxon>Archaea</taxon>
        <taxon>Methanobacteriati</taxon>
        <taxon>Methanobacteriota</taxon>
        <taxon>Stenosarchaea group</taxon>
        <taxon>Halobacteria</taxon>
        <taxon>Halobacteriales</taxon>
        <taxon>Natrialbaceae</taxon>
        <taxon>Natronosalvus</taxon>
    </lineage>
</organism>
<evidence type="ECO:0000313" key="3">
    <source>
        <dbReference type="Proteomes" id="UP001321047"/>
    </source>
</evidence>
<reference evidence="2 3" key="1">
    <citation type="submission" date="2022-09" db="EMBL/GenBank/DDBJ databases">
        <title>Enrichment on poylsaccharides allowed isolation of novel metabolic and taxonomic groups of Haloarchaea.</title>
        <authorList>
            <person name="Sorokin D.Y."/>
            <person name="Elcheninov A.G."/>
            <person name="Khizhniak T.V."/>
            <person name="Kolganova T.V."/>
            <person name="Kublanov I.V."/>
        </authorList>
    </citation>
    <scope>NUCLEOTIDE SEQUENCE [LARGE SCALE GENOMIC DNA]</scope>
    <source>
        <strain evidence="2 3">AArc-curdl1</strain>
    </source>
</reference>
<keyword evidence="1" id="KW-0472">Membrane</keyword>
<dbReference type="RefSeq" id="WP_342807937.1">
    <property type="nucleotide sequence ID" value="NZ_JAOPJZ010000004.1"/>
</dbReference>
<protein>
    <submittedName>
        <fullName evidence="2">Uncharacterized protein</fullName>
    </submittedName>
</protein>
<feature type="transmembrane region" description="Helical" evidence="1">
    <location>
        <begin position="97"/>
        <end position="122"/>
    </location>
</feature>
<feature type="transmembrane region" description="Helical" evidence="1">
    <location>
        <begin position="58"/>
        <end position="77"/>
    </location>
</feature>
<dbReference type="EMBL" id="JAOPJZ010000004">
    <property type="protein sequence ID" value="MCU4751794.1"/>
    <property type="molecule type" value="Genomic_DNA"/>
</dbReference>
<evidence type="ECO:0000256" key="1">
    <source>
        <dbReference type="SAM" id="Phobius"/>
    </source>
</evidence>
<keyword evidence="1" id="KW-0812">Transmembrane</keyword>
<name>A0AAP3E712_9EURY</name>
<gene>
    <name evidence="2" type="ORF">OB919_07335</name>
</gene>
<dbReference type="Proteomes" id="UP001321047">
    <property type="component" value="Unassembled WGS sequence"/>
</dbReference>
<dbReference type="AlphaFoldDB" id="A0AAP3E712"/>
<proteinExistence type="predicted"/>
<sequence>MAFFVDRTAVLEIQPVQECRSRGTVAGTGTRGGQHTYRARNSQNTYEVAGRSRPMATLAALTFGLIALGTGVFIAVLTHNLERQPEYPTLLTDAMRLIGSLISLASLALGVIFLAYAVVAYVR</sequence>